<dbReference type="Proteomes" id="UP000283530">
    <property type="component" value="Unassembled WGS sequence"/>
</dbReference>
<proteinExistence type="inferred from homology"/>
<protein>
    <submittedName>
        <fullName evidence="6">Putative ETHYLENE INSENSITIVE 3-like 4 protein</fullName>
    </submittedName>
</protein>
<evidence type="ECO:0000313" key="6">
    <source>
        <dbReference type="EMBL" id="RWR84069.1"/>
    </source>
</evidence>
<dbReference type="GO" id="GO:0003677">
    <property type="term" value="F:DNA binding"/>
    <property type="evidence" value="ECO:0007669"/>
    <property type="project" value="TreeGrafter"/>
</dbReference>
<keyword evidence="7" id="KW-1185">Reference proteome</keyword>
<dbReference type="PANTHER" id="PTHR33305:SF29">
    <property type="entry name" value="ETHYLENE INSENSITIVE 3-LIKE 5 PROTEIN"/>
    <property type="match status" value="1"/>
</dbReference>
<dbReference type="InterPro" id="IPR006957">
    <property type="entry name" value="EIN3"/>
</dbReference>
<dbReference type="AlphaFoldDB" id="A0A443NZY4"/>
<evidence type="ECO:0000256" key="3">
    <source>
        <dbReference type="ARBA" id="ARBA00022745"/>
    </source>
</evidence>
<evidence type="ECO:0000313" key="7">
    <source>
        <dbReference type="Proteomes" id="UP000283530"/>
    </source>
</evidence>
<organism evidence="6 7">
    <name type="scientific">Cinnamomum micranthum f. kanehirae</name>
    <dbReference type="NCBI Taxonomy" id="337451"/>
    <lineage>
        <taxon>Eukaryota</taxon>
        <taxon>Viridiplantae</taxon>
        <taxon>Streptophyta</taxon>
        <taxon>Embryophyta</taxon>
        <taxon>Tracheophyta</taxon>
        <taxon>Spermatophyta</taxon>
        <taxon>Magnoliopsida</taxon>
        <taxon>Magnoliidae</taxon>
        <taxon>Laurales</taxon>
        <taxon>Lauraceae</taxon>
        <taxon>Cinnamomum</taxon>
    </lineage>
</organism>
<dbReference type="GO" id="GO:0009873">
    <property type="term" value="P:ethylene-activated signaling pathway"/>
    <property type="evidence" value="ECO:0007669"/>
    <property type="project" value="UniProtKB-KW"/>
</dbReference>
<accession>A0A443NZY4</accession>
<evidence type="ECO:0000259" key="5">
    <source>
        <dbReference type="Pfam" id="PF04873"/>
    </source>
</evidence>
<comment type="caution">
    <text evidence="6">The sequence shown here is derived from an EMBL/GenBank/DDBJ whole genome shotgun (WGS) entry which is preliminary data.</text>
</comment>
<name>A0A443NZY4_9MAGN</name>
<gene>
    <name evidence="6" type="ORF">CKAN_01285500</name>
</gene>
<dbReference type="InterPro" id="IPR023278">
    <property type="entry name" value="Ethylene_insens-like_DNA-bd"/>
</dbReference>
<dbReference type="Gene3D" id="1.10.3180.10">
    <property type="entry name" value="DNA-binding domain of EIN3-like"/>
    <property type="match status" value="2"/>
</dbReference>
<feature type="domain" description="Ethylene insensitive 3-like DNA-binding" evidence="5">
    <location>
        <begin position="32"/>
        <end position="267"/>
    </location>
</feature>
<keyword evidence="3" id="KW-0936">Ethylene signaling pathway</keyword>
<dbReference type="GO" id="GO:0005634">
    <property type="term" value="C:nucleus"/>
    <property type="evidence" value="ECO:0007669"/>
    <property type="project" value="UniProtKB-SubCell"/>
</dbReference>
<evidence type="ECO:0000256" key="4">
    <source>
        <dbReference type="ARBA" id="ARBA00023242"/>
    </source>
</evidence>
<comment type="similarity">
    <text evidence="2">Belongs to the EIN3 family.</text>
</comment>
<dbReference type="OrthoDB" id="2017676at2759"/>
<dbReference type="Pfam" id="PF04873">
    <property type="entry name" value="EIN3_DNA-bd"/>
    <property type="match status" value="1"/>
</dbReference>
<dbReference type="PANTHER" id="PTHR33305">
    <property type="entry name" value="ETHYLENE INSENSITIVE 3-LIKE 2 PROTEIN"/>
    <property type="match status" value="1"/>
</dbReference>
<evidence type="ECO:0000256" key="2">
    <source>
        <dbReference type="ARBA" id="ARBA00009416"/>
    </source>
</evidence>
<dbReference type="SUPFAM" id="SSF116768">
    <property type="entry name" value="DNA-binding domain of EIN3-like"/>
    <property type="match status" value="1"/>
</dbReference>
<keyword evidence="4" id="KW-0539">Nucleus</keyword>
<dbReference type="FunFam" id="1.10.3180.10:FF:000001">
    <property type="entry name" value="Ethylene insensitive 3-like 1"/>
    <property type="match status" value="1"/>
</dbReference>
<reference evidence="6 7" key="1">
    <citation type="journal article" date="2019" name="Nat. Plants">
        <title>Stout camphor tree genome fills gaps in understanding of flowering plant genome evolution.</title>
        <authorList>
            <person name="Chaw S.M."/>
            <person name="Liu Y.C."/>
            <person name="Wu Y.W."/>
            <person name="Wang H.Y."/>
            <person name="Lin C.I."/>
            <person name="Wu C.S."/>
            <person name="Ke H.M."/>
            <person name="Chang L.Y."/>
            <person name="Hsu C.Y."/>
            <person name="Yang H.T."/>
            <person name="Sudianto E."/>
            <person name="Hsu M.H."/>
            <person name="Wu K.P."/>
            <person name="Wang L.N."/>
            <person name="Leebens-Mack J.H."/>
            <person name="Tsai I.J."/>
        </authorList>
    </citation>
    <scope>NUCLEOTIDE SEQUENCE [LARGE SCALE GENOMIC DNA]</scope>
    <source>
        <strain evidence="7">cv. Chaw 1501</strain>
        <tissue evidence="6">Young leaves</tissue>
    </source>
</reference>
<sequence length="316" mass="36328">MVIIHQDEVEATKAGGEEHDDDDDDDINICGLKKRMWMDQMQLRKLEERHNQGPKKQCLAEQQLRRKKLSRAHDGILKYMLKIMEVCNAQGFVYGIIPEKGKPISGSSDNLRQWWKEMVMFDRQAPEAIAKCLSMSSGKLGQTSYMHELQELQDTTLGSLLSALMQHCCPPQRRFPLEKGLHPPWWSTGEESWWGDQGIARTQGPPPYKKPHDLKKAWKVSVLAAVLKHLSSNLELVRKLVRQSKRLQDKMTAKETATWSRIVNQEEALSQQTQKPMRISSLEEDEGRLGDACSSHHQRKRTCVFEKDTADPRIYA</sequence>
<dbReference type="EMBL" id="QPKB01000005">
    <property type="protein sequence ID" value="RWR84069.1"/>
    <property type="molecule type" value="Genomic_DNA"/>
</dbReference>
<dbReference type="STRING" id="337451.A0A443NZY4"/>
<comment type="subcellular location">
    <subcellularLocation>
        <location evidence="1">Nucleus</location>
    </subcellularLocation>
</comment>
<evidence type="ECO:0000256" key="1">
    <source>
        <dbReference type="ARBA" id="ARBA00004123"/>
    </source>
</evidence>
<dbReference type="InterPro" id="IPR047091">
    <property type="entry name" value="EIN3-like_DNA-bd"/>
</dbReference>
<dbReference type="GO" id="GO:0003700">
    <property type="term" value="F:DNA-binding transcription factor activity"/>
    <property type="evidence" value="ECO:0007669"/>
    <property type="project" value="InterPro"/>
</dbReference>